<evidence type="ECO:0000313" key="3">
    <source>
        <dbReference type="Proteomes" id="UP000634672"/>
    </source>
</evidence>
<protein>
    <submittedName>
        <fullName evidence="2">Helix-turn-helix transcriptional regulator</fullName>
    </submittedName>
</protein>
<evidence type="ECO:0000259" key="1">
    <source>
        <dbReference type="PROSITE" id="PS50943"/>
    </source>
</evidence>
<gene>
    <name evidence="2" type="ORF">H8S75_08375</name>
</gene>
<dbReference type="RefSeq" id="WP_187020716.1">
    <property type="nucleotide sequence ID" value="NZ_JACOPB010000003.1"/>
</dbReference>
<keyword evidence="3" id="KW-1185">Reference proteome</keyword>
<dbReference type="SUPFAM" id="SSF47413">
    <property type="entry name" value="lambda repressor-like DNA-binding domains"/>
    <property type="match status" value="1"/>
</dbReference>
<dbReference type="InterPro" id="IPR001387">
    <property type="entry name" value="Cro/C1-type_HTH"/>
</dbReference>
<evidence type="ECO:0000313" key="2">
    <source>
        <dbReference type="EMBL" id="MBC5707965.1"/>
    </source>
</evidence>
<dbReference type="EMBL" id="JACOPB010000003">
    <property type="protein sequence ID" value="MBC5707965.1"/>
    <property type="molecule type" value="Genomic_DNA"/>
</dbReference>
<dbReference type="InterPro" id="IPR010982">
    <property type="entry name" value="Lambda_DNA-bd_dom_sf"/>
</dbReference>
<organism evidence="2 3">
    <name type="scientific">Hungatella hominis</name>
    <dbReference type="NCBI Taxonomy" id="2763050"/>
    <lineage>
        <taxon>Bacteria</taxon>
        <taxon>Bacillati</taxon>
        <taxon>Bacillota</taxon>
        <taxon>Clostridia</taxon>
        <taxon>Lachnospirales</taxon>
        <taxon>Lachnospiraceae</taxon>
        <taxon>Hungatella</taxon>
    </lineage>
</organism>
<comment type="caution">
    <text evidence="2">The sequence shown here is derived from an EMBL/GenBank/DDBJ whole genome shotgun (WGS) entry which is preliminary data.</text>
</comment>
<name>A0ABR7H462_9FIRM</name>
<proteinExistence type="predicted"/>
<feature type="domain" description="HTH cro/C1-type" evidence="1">
    <location>
        <begin position="21"/>
        <end position="62"/>
    </location>
</feature>
<sequence length="489" mass="56544">MSEFSEYCKHCMRACGTNIYQISKASGLDRTTLQRMVNGTRLPGEEFIEIFSRYLRLSPSEKKHLTTLYQIEKIGRPVYENRLYIKYLLTQLDAIQREIAEPGILNTLVADNTETYEGTIPQMLSSPTQVKAALSHLVGYEFSNEERPSFFMNLVFEDSYIYELLIRQSHNCKKEVAINHLLTLNKNTCNESDNYNLKLVKSILPYALYFTNSYNAYYCYSSNPSEYNLATLFPFFIITKHHVLVMEPEYKRGILYHDQAVVIAYTSGFNHLKTNYVPFISQDYARLESLNQFVQLMATSEPLTYALDSQPCITSMMNPEVISKLIHHGIPDRENFVKLISKWYGYVLDPSNRSPKPPVFYFPLKGLWYFAETGKLSGQLAAFTEEIGPKMRIQMLNQILKNNEDGIMKTLIIDHEQMTLPSFFTLESHNQNHLILTSLDPEHPLAIIDFQEPSIGEAFYDFLDSLQKSNVTFSHERSLELIREAIRSI</sequence>
<dbReference type="Pfam" id="PF01381">
    <property type="entry name" value="HTH_3"/>
    <property type="match status" value="1"/>
</dbReference>
<accession>A0ABR7H462</accession>
<reference evidence="2 3" key="1">
    <citation type="submission" date="2020-08" db="EMBL/GenBank/DDBJ databases">
        <title>Genome public.</title>
        <authorList>
            <person name="Liu C."/>
            <person name="Sun Q."/>
        </authorList>
    </citation>
    <scope>NUCLEOTIDE SEQUENCE [LARGE SCALE GENOMIC DNA]</scope>
    <source>
        <strain evidence="2 3">NSJ-66</strain>
    </source>
</reference>
<dbReference type="Proteomes" id="UP000634672">
    <property type="component" value="Unassembled WGS sequence"/>
</dbReference>
<dbReference type="PROSITE" id="PS50943">
    <property type="entry name" value="HTH_CROC1"/>
    <property type="match status" value="1"/>
</dbReference>